<keyword evidence="4 8" id="KW-1003">Cell membrane</keyword>
<dbReference type="InterPro" id="IPR045018">
    <property type="entry name" value="Azg-like"/>
</dbReference>
<dbReference type="AlphaFoldDB" id="A0AA44BEF8"/>
<keyword evidence="7 8" id="KW-0472">Membrane</keyword>
<dbReference type="InterPro" id="IPR026033">
    <property type="entry name" value="Azg-like_bact_archaea"/>
</dbReference>
<reference evidence="10 11" key="1">
    <citation type="submission" date="2019-04" db="EMBL/GenBank/DDBJ databases">
        <title>Isachenkonia alkalipeptolytica gen. nov. sp. nov. a new anaerobic, alkiliphilic organothrophic bacterium capable to reduce synthesized ferrihydrite isolated from a soda lake.</title>
        <authorList>
            <person name="Toshchakov S.V."/>
            <person name="Zavarzina D.G."/>
            <person name="Zhilina T.N."/>
            <person name="Kostrikina N.A."/>
            <person name="Kublanov I.V."/>
        </authorList>
    </citation>
    <scope>NUCLEOTIDE SEQUENCE [LARGE SCALE GENOMIC DNA]</scope>
    <source>
        <strain evidence="10 11">Z-1701</strain>
    </source>
</reference>
<evidence type="ECO:0000256" key="8">
    <source>
        <dbReference type="PIRNR" id="PIRNR005353"/>
    </source>
</evidence>
<evidence type="ECO:0000256" key="1">
    <source>
        <dbReference type="ARBA" id="ARBA00004651"/>
    </source>
</evidence>
<feature type="transmembrane region" description="Helical" evidence="9">
    <location>
        <begin position="62"/>
        <end position="80"/>
    </location>
</feature>
<evidence type="ECO:0000256" key="2">
    <source>
        <dbReference type="ARBA" id="ARBA00005697"/>
    </source>
</evidence>
<evidence type="ECO:0000313" key="11">
    <source>
        <dbReference type="Proteomes" id="UP000449710"/>
    </source>
</evidence>
<keyword evidence="11" id="KW-1185">Reference proteome</keyword>
<proteinExistence type="inferred from homology"/>
<feature type="transmembrane region" description="Helical" evidence="9">
    <location>
        <begin position="31"/>
        <end position="50"/>
    </location>
</feature>
<sequence length="450" mass="47560">MRNKEKRNRLRNFFESFYQLSHFGTDIKTEITAGITTFLTMAYVLVVIPGFLADAGMPPEGLYTSVCLIAIIGTFAHAFVSKLPLATSPGLGLTIFFAYTVVGPMGYTWQQGLAAVTVSGMVFFIISITPARAKIMNSLPQTIKIAITGGIGLFIALIGFQNAGIVVAEEGGMYFGNLGNPSVLLSIIGLFTTLLLMAKGFKAALILSIAFTTVIGIPLGVTDLSGIGFLSMPPSIGGTFFQQDFMGLLGNDGIGFALLNIIMVILTISLVDLFDNIGTILAVADRGKLYNENGEVRNMKKALLCDSVSTTISSFIGTTTTSTYLECSAGIASGGKTGLTALTTGILFVVALFFSGIVGIIPGAATAPALIVIGILMMNSLTKLDFSDITEGAPAFFTIALMPFTSSIAEGIAGGIISYVILKVATRRFQEINPVMVILAILFVIRFMTL</sequence>
<dbReference type="InterPro" id="IPR006043">
    <property type="entry name" value="NCS2"/>
</dbReference>
<keyword evidence="3 8" id="KW-0813">Transport</keyword>
<dbReference type="Pfam" id="PF00860">
    <property type="entry name" value="Xan_ur_permease"/>
    <property type="match status" value="1"/>
</dbReference>
<dbReference type="PANTHER" id="PTHR43337:SF1">
    <property type="entry name" value="XANTHINE_URACIL PERMEASE C887.17-RELATED"/>
    <property type="match status" value="1"/>
</dbReference>
<feature type="transmembrane region" description="Helical" evidence="9">
    <location>
        <begin position="113"/>
        <end position="133"/>
    </location>
</feature>
<gene>
    <name evidence="10" type="ORF">ISALK_06225</name>
</gene>
<evidence type="ECO:0000256" key="4">
    <source>
        <dbReference type="ARBA" id="ARBA00022475"/>
    </source>
</evidence>
<dbReference type="GO" id="GO:0005886">
    <property type="term" value="C:plasma membrane"/>
    <property type="evidence" value="ECO:0007669"/>
    <property type="project" value="UniProtKB-SubCell"/>
</dbReference>
<feature type="transmembrane region" description="Helical" evidence="9">
    <location>
        <begin position="254"/>
        <end position="274"/>
    </location>
</feature>
<feature type="transmembrane region" description="Helical" evidence="9">
    <location>
        <begin position="174"/>
        <end position="196"/>
    </location>
</feature>
<feature type="transmembrane region" description="Helical" evidence="9">
    <location>
        <begin position="432"/>
        <end position="449"/>
    </location>
</feature>
<keyword evidence="5 8" id="KW-0812">Transmembrane</keyword>
<keyword evidence="6 8" id="KW-1133">Transmembrane helix</keyword>
<comment type="caution">
    <text evidence="10">The sequence shown here is derived from an EMBL/GenBank/DDBJ whole genome shotgun (WGS) entry which is preliminary data.</text>
</comment>
<dbReference type="PIRSF" id="PIRSF005353">
    <property type="entry name" value="PbuG"/>
    <property type="match status" value="1"/>
</dbReference>
<feature type="transmembrane region" description="Helical" evidence="9">
    <location>
        <begin position="346"/>
        <end position="376"/>
    </location>
</feature>
<feature type="transmembrane region" description="Helical" evidence="9">
    <location>
        <begin position="87"/>
        <end position="107"/>
    </location>
</feature>
<comment type="similarity">
    <text evidence="2 8">Belongs to the nucleobase:cation symporter-2 (NCS2) (TC 2.A.40) family. Azg-like subfamily.</text>
</comment>
<feature type="transmembrane region" description="Helical" evidence="9">
    <location>
        <begin position="396"/>
        <end position="420"/>
    </location>
</feature>
<evidence type="ECO:0000256" key="9">
    <source>
        <dbReference type="SAM" id="Phobius"/>
    </source>
</evidence>
<dbReference type="GO" id="GO:0005345">
    <property type="term" value="F:purine nucleobase transmembrane transporter activity"/>
    <property type="evidence" value="ECO:0007669"/>
    <property type="project" value="TreeGrafter"/>
</dbReference>
<feature type="transmembrane region" description="Helical" evidence="9">
    <location>
        <begin position="203"/>
        <end position="221"/>
    </location>
</feature>
<accession>A0AA44BEF8</accession>
<dbReference type="PANTHER" id="PTHR43337">
    <property type="entry name" value="XANTHINE/URACIL PERMEASE C887.17-RELATED"/>
    <property type="match status" value="1"/>
</dbReference>
<evidence type="ECO:0000313" key="10">
    <source>
        <dbReference type="EMBL" id="NBG88095.1"/>
    </source>
</evidence>
<name>A0AA44BEF8_9CLOT</name>
<dbReference type="Proteomes" id="UP000449710">
    <property type="component" value="Unassembled WGS sequence"/>
</dbReference>
<evidence type="ECO:0000256" key="6">
    <source>
        <dbReference type="ARBA" id="ARBA00022989"/>
    </source>
</evidence>
<evidence type="ECO:0000256" key="5">
    <source>
        <dbReference type="ARBA" id="ARBA00022692"/>
    </source>
</evidence>
<organism evidence="10 11">
    <name type="scientific">Isachenkonia alkalipeptolytica</name>
    <dbReference type="NCBI Taxonomy" id="2565777"/>
    <lineage>
        <taxon>Bacteria</taxon>
        <taxon>Bacillati</taxon>
        <taxon>Bacillota</taxon>
        <taxon>Clostridia</taxon>
        <taxon>Eubacteriales</taxon>
        <taxon>Clostridiaceae</taxon>
        <taxon>Isachenkonia</taxon>
    </lineage>
</organism>
<protein>
    <submittedName>
        <fullName evidence="10">NCS2 family permease</fullName>
    </submittedName>
</protein>
<feature type="transmembrane region" description="Helical" evidence="9">
    <location>
        <begin position="145"/>
        <end position="168"/>
    </location>
</feature>
<comment type="subcellular location">
    <subcellularLocation>
        <location evidence="1 8">Cell membrane</location>
        <topology evidence="1 8">Multi-pass membrane protein</topology>
    </subcellularLocation>
</comment>
<dbReference type="EMBL" id="SUMG01000005">
    <property type="protein sequence ID" value="NBG88095.1"/>
    <property type="molecule type" value="Genomic_DNA"/>
</dbReference>
<evidence type="ECO:0000256" key="3">
    <source>
        <dbReference type="ARBA" id="ARBA00022448"/>
    </source>
</evidence>
<evidence type="ECO:0000256" key="7">
    <source>
        <dbReference type="ARBA" id="ARBA00023136"/>
    </source>
</evidence>